<protein>
    <submittedName>
        <fullName evidence="1">Uncharacterized protein</fullName>
    </submittedName>
</protein>
<dbReference type="EMBL" id="VYZN01000064">
    <property type="protein sequence ID" value="KAE9525083.1"/>
    <property type="molecule type" value="Genomic_DNA"/>
</dbReference>
<name>A0A6G0T369_APHGL</name>
<keyword evidence="2" id="KW-1185">Reference proteome</keyword>
<comment type="caution">
    <text evidence="1">The sequence shown here is derived from an EMBL/GenBank/DDBJ whole genome shotgun (WGS) entry which is preliminary data.</text>
</comment>
<sequence length="180" mass="20239">MVVQVYNSVVLVPRPTGSSGYDQDFFGGLLSVPNYGAPNKNKDHLGSLIMLMSIEKEKLAKINNNDIIDKVAAQSTLKKKSGQVSNALLYSNQYITIIVNGCTKFKSNNLLIQKCLTTKLFANIHVFDEFLSVFELQIPLKKMLNHYIQMTYQKLCIKFSIINKTLLAMNQNQLFILTAA</sequence>
<gene>
    <name evidence="1" type="ORF">AGLY_014497</name>
</gene>
<reference evidence="1 2" key="1">
    <citation type="submission" date="2019-08" db="EMBL/GenBank/DDBJ databases">
        <title>The genome of the soybean aphid Biotype 1, its phylome, world population structure and adaptation to the North American continent.</title>
        <authorList>
            <person name="Giordano R."/>
            <person name="Donthu R.K."/>
            <person name="Hernandez A.G."/>
            <person name="Wright C.L."/>
            <person name="Zimin A.V."/>
        </authorList>
    </citation>
    <scope>NUCLEOTIDE SEQUENCE [LARGE SCALE GENOMIC DNA]</scope>
    <source>
        <tissue evidence="1">Whole aphids</tissue>
    </source>
</reference>
<dbReference type="AlphaFoldDB" id="A0A6G0T369"/>
<accession>A0A6G0T369</accession>
<organism evidence="1 2">
    <name type="scientific">Aphis glycines</name>
    <name type="common">Soybean aphid</name>
    <dbReference type="NCBI Taxonomy" id="307491"/>
    <lineage>
        <taxon>Eukaryota</taxon>
        <taxon>Metazoa</taxon>
        <taxon>Ecdysozoa</taxon>
        <taxon>Arthropoda</taxon>
        <taxon>Hexapoda</taxon>
        <taxon>Insecta</taxon>
        <taxon>Pterygota</taxon>
        <taxon>Neoptera</taxon>
        <taxon>Paraneoptera</taxon>
        <taxon>Hemiptera</taxon>
        <taxon>Sternorrhyncha</taxon>
        <taxon>Aphidomorpha</taxon>
        <taxon>Aphidoidea</taxon>
        <taxon>Aphididae</taxon>
        <taxon>Aphidini</taxon>
        <taxon>Aphis</taxon>
        <taxon>Aphis</taxon>
    </lineage>
</organism>
<dbReference type="Proteomes" id="UP000475862">
    <property type="component" value="Unassembled WGS sequence"/>
</dbReference>
<evidence type="ECO:0000313" key="1">
    <source>
        <dbReference type="EMBL" id="KAE9525083.1"/>
    </source>
</evidence>
<proteinExistence type="predicted"/>
<evidence type="ECO:0000313" key="2">
    <source>
        <dbReference type="Proteomes" id="UP000475862"/>
    </source>
</evidence>